<name>A0A1U7NW23_9DEIO</name>
<dbReference type="GO" id="GO:0005524">
    <property type="term" value="F:ATP binding"/>
    <property type="evidence" value="ECO:0007669"/>
    <property type="project" value="UniProtKB-KW"/>
</dbReference>
<comment type="catalytic activity">
    <reaction evidence="7">
        <text>L-tyrosyl-[protein] + ATP = O-(5'-adenylyl)-L-tyrosyl-[protein] + diphosphate</text>
        <dbReference type="Rhea" id="RHEA:54288"/>
        <dbReference type="Rhea" id="RHEA-COMP:10136"/>
        <dbReference type="Rhea" id="RHEA-COMP:13846"/>
        <dbReference type="ChEBI" id="CHEBI:30616"/>
        <dbReference type="ChEBI" id="CHEBI:33019"/>
        <dbReference type="ChEBI" id="CHEBI:46858"/>
        <dbReference type="ChEBI" id="CHEBI:83624"/>
        <dbReference type="EC" id="2.7.7.108"/>
    </reaction>
</comment>
<dbReference type="Proteomes" id="UP000186607">
    <property type="component" value="Unassembled WGS sequence"/>
</dbReference>
<dbReference type="GO" id="GO:0070733">
    <property type="term" value="F:AMPylase activity"/>
    <property type="evidence" value="ECO:0007669"/>
    <property type="project" value="UniProtKB-EC"/>
</dbReference>
<evidence type="ECO:0000256" key="7">
    <source>
        <dbReference type="ARBA" id="ARBA00048696"/>
    </source>
</evidence>
<dbReference type="PANTHER" id="PTHR39560">
    <property type="entry name" value="PROTEIN ADENYLYLTRANSFERASE FIC-RELATED"/>
    <property type="match status" value="1"/>
</dbReference>
<evidence type="ECO:0000256" key="6">
    <source>
        <dbReference type="ARBA" id="ARBA00047939"/>
    </source>
</evidence>
<dbReference type="InterPro" id="IPR003812">
    <property type="entry name" value="Fido"/>
</dbReference>
<evidence type="ECO:0000256" key="3">
    <source>
        <dbReference type="ARBA" id="ARBA00022741"/>
    </source>
</evidence>
<dbReference type="STRING" id="249408.BOO71_0009700"/>
<dbReference type="Pfam" id="PF02661">
    <property type="entry name" value="Fic"/>
    <property type="match status" value="1"/>
</dbReference>
<dbReference type="Gene3D" id="1.10.3290.10">
    <property type="entry name" value="Fido-like domain"/>
    <property type="match status" value="1"/>
</dbReference>
<keyword evidence="4" id="KW-0067">ATP-binding</keyword>
<evidence type="ECO:0000256" key="1">
    <source>
        <dbReference type="ARBA" id="ARBA00022679"/>
    </source>
</evidence>
<accession>A0A1U7NW23</accession>
<proteinExistence type="predicted"/>
<evidence type="ECO:0000313" key="10">
    <source>
        <dbReference type="EMBL" id="OLV17133.1"/>
    </source>
</evidence>
<dbReference type="GO" id="GO:0051302">
    <property type="term" value="P:regulation of cell division"/>
    <property type="evidence" value="ECO:0007669"/>
    <property type="project" value="TreeGrafter"/>
</dbReference>
<evidence type="ECO:0000256" key="4">
    <source>
        <dbReference type="ARBA" id="ARBA00022840"/>
    </source>
</evidence>
<evidence type="ECO:0000256" key="5">
    <source>
        <dbReference type="ARBA" id="ARBA00034531"/>
    </source>
</evidence>
<reference evidence="10 11" key="1">
    <citation type="submission" date="2017-01" db="EMBL/GenBank/DDBJ databases">
        <title>Genome Analysis of Deinococcus marmoris KOPRI26562.</title>
        <authorList>
            <person name="Kim J.H."/>
            <person name="Oh H.-M."/>
        </authorList>
    </citation>
    <scope>NUCLEOTIDE SEQUENCE [LARGE SCALE GENOMIC DNA]</scope>
    <source>
        <strain evidence="10 11">KOPRI26562</strain>
    </source>
</reference>
<keyword evidence="1" id="KW-0808">Transferase</keyword>
<dbReference type="AlphaFoldDB" id="A0A1U7NW23"/>
<evidence type="ECO:0000313" key="11">
    <source>
        <dbReference type="Proteomes" id="UP000186607"/>
    </source>
</evidence>
<sequence>MAGLDPYTGDNGVMKNRLGIQDAGELSQAERKLASIRAVEIKDGSAPAATRGHFDADHLRAIHQHTFQDVYEWAGTTRGDDLTLEGQREQQPVQLIKAQTSFEEGPKVNAKLDSLFARLAEQDGLRSLSREDFSRQAADVLSDLNQVHPFREGNGRTQREFMIQLAEQAGHPLQFEAVTQQRMTVVSFDAAQGDKDSMRRLFDEITDPDRARVLQRGFDSLHGRYGEQVQAVYLTSTTAGETYAGQLQHKDRQHFIMNSTGDTVVGHPQDLPKGSSPGEVVKVTATPMPSAAEERQMQRGRSMGY</sequence>
<evidence type="ECO:0000256" key="2">
    <source>
        <dbReference type="ARBA" id="ARBA00022695"/>
    </source>
</evidence>
<dbReference type="InterPro" id="IPR036597">
    <property type="entry name" value="Fido-like_dom_sf"/>
</dbReference>
<comment type="caution">
    <text evidence="10">The sequence shown here is derived from an EMBL/GenBank/DDBJ whole genome shotgun (WGS) entry which is preliminary data.</text>
</comment>
<dbReference type="EMBL" id="MSTI01000114">
    <property type="protein sequence ID" value="OLV17133.1"/>
    <property type="molecule type" value="Genomic_DNA"/>
</dbReference>
<dbReference type="PANTHER" id="PTHR39560:SF1">
    <property type="entry name" value="PROTEIN ADENYLYLTRANSFERASE FIC-RELATED"/>
    <property type="match status" value="1"/>
</dbReference>
<feature type="region of interest" description="Disordered" evidence="8">
    <location>
        <begin position="286"/>
        <end position="305"/>
    </location>
</feature>
<evidence type="ECO:0000256" key="8">
    <source>
        <dbReference type="SAM" id="MobiDB-lite"/>
    </source>
</evidence>
<keyword evidence="11" id="KW-1185">Reference proteome</keyword>
<organism evidence="10 11">
    <name type="scientific">Deinococcus marmoris</name>
    <dbReference type="NCBI Taxonomy" id="249408"/>
    <lineage>
        <taxon>Bacteria</taxon>
        <taxon>Thermotogati</taxon>
        <taxon>Deinococcota</taxon>
        <taxon>Deinococci</taxon>
        <taxon>Deinococcales</taxon>
        <taxon>Deinococcaceae</taxon>
        <taxon>Deinococcus</taxon>
    </lineage>
</organism>
<dbReference type="SUPFAM" id="SSF140931">
    <property type="entry name" value="Fic-like"/>
    <property type="match status" value="1"/>
</dbReference>
<gene>
    <name evidence="10" type="ORF">BOO71_0009700</name>
</gene>
<feature type="domain" description="Fido" evidence="9">
    <location>
        <begin position="54"/>
        <end position="207"/>
    </location>
</feature>
<keyword evidence="2" id="KW-0548">Nucleotidyltransferase</keyword>
<dbReference type="EC" id="2.7.7.108" evidence="5"/>
<evidence type="ECO:0000259" key="9">
    <source>
        <dbReference type="PROSITE" id="PS51459"/>
    </source>
</evidence>
<keyword evidence="3" id="KW-0547">Nucleotide-binding</keyword>
<dbReference type="PROSITE" id="PS51459">
    <property type="entry name" value="FIDO"/>
    <property type="match status" value="1"/>
</dbReference>
<comment type="catalytic activity">
    <reaction evidence="6">
        <text>L-threonyl-[protein] + ATP = 3-O-(5'-adenylyl)-L-threonyl-[protein] + diphosphate</text>
        <dbReference type="Rhea" id="RHEA:54292"/>
        <dbReference type="Rhea" id="RHEA-COMP:11060"/>
        <dbReference type="Rhea" id="RHEA-COMP:13847"/>
        <dbReference type="ChEBI" id="CHEBI:30013"/>
        <dbReference type="ChEBI" id="CHEBI:30616"/>
        <dbReference type="ChEBI" id="CHEBI:33019"/>
        <dbReference type="ChEBI" id="CHEBI:138113"/>
        <dbReference type="EC" id="2.7.7.108"/>
    </reaction>
</comment>
<protein>
    <recommendedName>
        <fullName evidence="5">protein adenylyltransferase</fullName>
        <ecNumber evidence="5">2.7.7.108</ecNumber>
    </recommendedName>
</protein>